<keyword evidence="1" id="KW-0679">Respiratory chain</keyword>
<dbReference type="GO" id="GO:0031966">
    <property type="term" value="C:mitochondrial membrane"/>
    <property type="evidence" value="ECO:0007669"/>
    <property type="project" value="UniProtKB-SubCell"/>
</dbReference>
<comment type="function">
    <text evidence="1">Core subunit of the mitochondrial membrane respiratory chain NADH dehydrogenase (Complex I) which catalyzes electron transfer from NADH through the respiratory chain, using ubiquinone as an electron acceptor. Essential for the catalytic activity and assembly of complex I.</text>
</comment>
<reference evidence="2" key="1">
    <citation type="submission" date="2020-03" db="EMBL/GenBank/DDBJ databases">
        <title>Schizocladia ischiensis organellar genomes: estimating the origin of multicellularity in heterokonts and the emergence of shallow ocean ecosystems.</title>
        <authorList>
            <person name="Phillips N."/>
            <person name="Brawn E.L."/>
            <person name="Boore J."/>
            <person name="Cheda B."/>
            <person name="Salomon M."/>
            <person name="Kawai H."/>
            <person name="Yamagishi T."/>
        </authorList>
    </citation>
    <scope>NUCLEOTIDE SEQUENCE</scope>
</reference>
<dbReference type="InterPro" id="IPR042106">
    <property type="entry name" value="Nuo/plastoQ_OxRdtase_6_NuoJ"/>
</dbReference>
<keyword evidence="1" id="KW-0520">NAD</keyword>
<feature type="transmembrane region" description="Helical" evidence="1">
    <location>
        <begin position="6"/>
        <end position="24"/>
    </location>
</feature>
<feature type="transmembrane region" description="Helical" evidence="1">
    <location>
        <begin position="85"/>
        <end position="104"/>
    </location>
</feature>
<dbReference type="PANTHER" id="PTHR33269:SF17">
    <property type="entry name" value="NADH-UBIQUINONE OXIDOREDUCTASE CHAIN 6"/>
    <property type="match status" value="1"/>
</dbReference>
<dbReference type="GeneID" id="63377915"/>
<dbReference type="EMBL" id="MT259947">
    <property type="protein sequence ID" value="QOW07609.1"/>
    <property type="molecule type" value="Genomic_DNA"/>
</dbReference>
<dbReference type="Pfam" id="PF00499">
    <property type="entry name" value="Oxidored_q3"/>
    <property type="match status" value="1"/>
</dbReference>
<dbReference type="EC" id="7.1.1.2" evidence="1"/>
<sequence>MFESFFFYIFSILALVLSSMVITLTNPVYSVLFLVLVFLTAAAFALVLQLEFMALLFVLIYVGAIAVLFLFVVMMLDIKVSKEPLNLWLPFSTIGILALSREYFFGDAPKFLEERGPSLPWIQEIDFLGSIENLSQVLYTQYIAYFLIAGILLLVAMTGAIVLTLGPKAPNQSLTRQLGRQGDNAIFVQE</sequence>
<evidence type="ECO:0000313" key="2">
    <source>
        <dbReference type="EMBL" id="QOW07609.1"/>
    </source>
</evidence>
<dbReference type="AlphaFoldDB" id="A0A7S6ZPD3"/>
<keyword evidence="1" id="KW-0813">Transport</keyword>
<comment type="catalytic activity">
    <reaction evidence="1">
        <text>a ubiquinone + NADH + 5 H(+)(in) = a ubiquinol + NAD(+) + 4 H(+)(out)</text>
        <dbReference type="Rhea" id="RHEA:29091"/>
        <dbReference type="Rhea" id="RHEA-COMP:9565"/>
        <dbReference type="Rhea" id="RHEA-COMP:9566"/>
        <dbReference type="ChEBI" id="CHEBI:15378"/>
        <dbReference type="ChEBI" id="CHEBI:16389"/>
        <dbReference type="ChEBI" id="CHEBI:17976"/>
        <dbReference type="ChEBI" id="CHEBI:57540"/>
        <dbReference type="ChEBI" id="CHEBI:57945"/>
        <dbReference type="EC" id="7.1.1.2"/>
    </reaction>
</comment>
<dbReference type="Gene3D" id="1.20.120.1200">
    <property type="entry name" value="NADH-ubiquinone/plastoquinone oxidoreductase chain 6, subunit NuoJ"/>
    <property type="match status" value="1"/>
</dbReference>
<comment type="subcellular location">
    <subcellularLocation>
        <location evidence="1">Mitochondrion membrane</location>
        <topology evidence="1">Multi-pass membrane protein</topology>
    </subcellularLocation>
</comment>
<evidence type="ECO:0000256" key="1">
    <source>
        <dbReference type="RuleBase" id="RU004430"/>
    </source>
</evidence>
<keyword evidence="1" id="KW-0472">Membrane</keyword>
<dbReference type="GO" id="GO:0008137">
    <property type="term" value="F:NADH dehydrogenase (ubiquinone) activity"/>
    <property type="evidence" value="ECO:0007669"/>
    <property type="project" value="UniProtKB-UniRule"/>
</dbReference>
<feature type="transmembrane region" description="Helical" evidence="1">
    <location>
        <begin position="142"/>
        <end position="166"/>
    </location>
</feature>
<keyword evidence="1" id="KW-0812">Transmembrane</keyword>
<protein>
    <recommendedName>
        <fullName evidence="1">NADH-ubiquinone oxidoreductase chain 6</fullName>
        <ecNumber evidence="1">7.1.1.2</ecNumber>
    </recommendedName>
</protein>
<dbReference type="InterPro" id="IPR001457">
    <property type="entry name" value="NADH_UbQ/plastoQ_OxRdtase_su6"/>
</dbReference>
<keyword evidence="1" id="KW-0830">Ubiquinone</keyword>
<geneLocation type="mitochondrion" evidence="2"/>
<keyword evidence="1 2" id="KW-0496">Mitochondrion</keyword>
<proteinExistence type="inferred from homology"/>
<keyword evidence="1" id="KW-1133">Transmembrane helix</keyword>
<comment type="similarity">
    <text evidence="1">Belongs to the complex I subunit 6 family.</text>
</comment>
<name>A0A7S6ZPD3_9STRA</name>
<accession>A0A7S6ZPD3</accession>
<organism evidence="2">
    <name type="scientific">Schizocladia ischiensis</name>
    <dbReference type="NCBI Taxonomy" id="196139"/>
    <lineage>
        <taxon>Eukaryota</taxon>
        <taxon>Sar</taxon>
        <taxon>Stramenopiles</taxon>
        <taxon>Ochrophyta</taxon>
        <taxon>PX clade</taxon>
        <taxon>Schizocladiophyceae</taxon>
        <taxon>Schizocladiales</taxon>
        <taxon>Schizocladiaceae</taxon>
        <taxon>Schizocladia</taxon>
    </lineage>
</organism>
<dbReference type="RefSeq" id="YP_010032395.1">
    <property type="nucleotide sequence ID" value="NC_053869.1"/>
</dbReference>
<keyword evidence="1" id="KW-0249">Electron transport</keyword>
<dbReference type="PANTHER" id="PTHR33269">
    <property type="entry name" value="NADH-UBIQUINONE OXIDOREDUCTASE CHAIN 6"/>
    <property type="match status" value="1"/>
</dbReference>
<keyword evidence="1" id="KW-1278">Translocase</keyword>
<feature type="transmembrane region" description="Helical" evidence="1">
    <location>
        <begin position="54"/>
        <end position="73"/>
    </location>
</feature>
<gene>
    <name evidence="2" type="primary">nad6</name>
</gene>
<feature type="transmembrane region" description="Helical" evidence="1">
    <location>
        <begin position="31"/>
        <end position="48"/>
    </location>
</feature>